<dbReference type="RefSeq" id="WP_338738768.1">
    <property type="nucleotide sequence ID" value="NZ_CP146612.1"/>
</dbReference>
<keyword evidence="1" id="KW-0812">Transmembrane</keyword>
<keyword evidence="1" id="KW-1133">Transmembrane helix</keyword>
<evidence type="ECO:0000313" key="2">
    <source>
        <dbReference type="EMBL" id="WWX26021.1"/>
    </source>
</evidence>
<gene>
    <name evidence="2" type="ORF">V8247_03395</name>
</gene>
<evidence type="ECO:0000313" key="3">
    <source>
        <dbReference type="Proteomes" id="UP001375370"/>
    </source>
</evidence>
<evidence type="ECO:0000256" key="1">
    <source>
        <dbReference type="SAM" id="Phobius"/>
    </source>
</evidence>
<keyword evidence="3" id="KW-1185">Reference proteome</keyword>
<name>A0ABZ2J542_9CHLR</name>
<accession>A0ABZ2J542</accession>
<sequence length="183" mass="21009">MTAIETENKDAPPDKEEHQELPSLELVYTEVKDRLEVQLAQIDALDGKFGTLMFVSSVVIGMGAAAQAAILGTIHETIPMVLFSVPIIFYVITVILAMQSWVRRPYFRDPEPRPLRDYYISQPYEFTKRRLTTHFISSYEWNAVVMRKKVNGLRIAVWFFLLQVVSLTLVLASRPWISQIFGD</sequence>
<reference evidence="2 3" key="1">
    <citation type="submission" date="2024-03" db="EMBL/GenBank/DDBJ databases">
        <title>A Dehalogenimonas Isolated from Estuarine Sediments Dihaloeliminates Chlorinated Alkanes.</title>
        <authorList>
            <person name="Yang Y."/>
            <person name="Wang H."/>
        </authorList>
    </citation>
    <scope>NUCLEOTIDE SEQUENCE [LARGE SCALE GENOMIC DNA]</scope>
    <source>
        <strain evidence="2 3">W</strain>
    </source>
</reference>
<proteinExistence type="predicted"/>
<organism evidence="2 3">
    <name type="scientific">Candidatus Dehalogenimonas loeffleri</name>
    <dbReference type="NCBI Taxonomy" id="3127115"/>
    <lineage>
        <taxon>Bacteria</taxon>
        <taxon>Bacillati</taxon>
        <taxon>Chloroflexota</taxon>
        <taxon>Dehalococcoidia</taxon>
        <taxon>Dehalococcoidales</taxon>
        <taxon>Dehalococcoidaceae</taxon>
        <taxon>Dehalogenimonas</taxon>
    </lineage>
</organism>
<dbReference type="EMBL" id="CP146612">
    <property type="protein sequence ID" value="WWX26021.1"/>
    <property type="molecule type" value="Genomic_DNA"/>
</dbReference>
<feature type="transmembrane region" description="Helical" evidence="1">
    <location>
        <begin position="155"/>
        <end position="177"/>
    </location>
</feature>
<dbReference type="Proteomes" id="UP001375370">
    <property type="component" value="Chromosome"/>
</dbReference>
<feature type="transmembrane region" description="Helical" evidence="1">
    <location>
        <begin position="77"/>
        <end position="98"/>
    </location>
</feature>
<keyword evidence="1" id="KW-0472">Membrane</keyword>
<feature type="transmembrane region" description="Helical" evidence="1">
    <location>
        <begin position="49"/>
        <end position="71"/>
    </location>
</feature>
<protein>
    <submittedName>
        <fullName evidence="2">Uncharacterized protein</fullName>
    </submittedName>
</protein>